<name>A0A6M3J241_9ZZZZ</name>
<evidence type="ECO:0000313" key="1">
    <source>
        <dbReference type="EMBL" id="QJA63989.1"/>
    </source>
</evidence>
<protein>
    <submittedName>
        <fullName evidence="1">Uncharacterized protein</fullName>
    </submittedName>
</protein>
<dbReference type="EMBL" id="MT141510">
    <property type="protein sequence ID" value="QJA63989.1"/>
    <property type="molecule type" value="Genomic_DNA"/>
</dbReference>
<accession>A0A6M3J241</accession>
<organism evidence="1">
    <name type="scientific">viral metagenome</name>
    <dbReference type="NCBI Taxonomy" id="1070528"/>
    <lineage>
        <taxon>unclassified sequences</taxon>
        <taxon>metagenomes</taxon>
        <taxon>organismal metagenomes</taxon>
    </lineage>
</organism>
<reference evidence="1" key="1">
    <citation type="submission" date="2020-03" db="EMBL/GenBank/DDBJ databases">
        <title>The deep terrestrial virosphere.</title>
        <authorList>
            <person name="Holmfeldt K."/>
            <person name="Nilsson E."/>
            <person name="Simone D."/>
            <person name="Lopez-Fernandez M."/>
            <person name="Wu X."/>
            <person name="de Brujin I."/>
            <person name="Lundin D."/>
            <person name="Andersson A."/>
            <person name="Bertilsson S."/>
            <person name="Dopson M."/>
        </authorList>
    </citation>
    <scope>NUCLEOTIDE SEQUENCE</scope>
    <source>
        <strain evidence="1">MM415B00562</strain>
    </source>
</reference>
<proteinExistence type="predicted"/>
<dbReference type="AlphaFoldDB" id="A0A6M3J241"/>
<gene>
    <name evidence="1" type="ORF">MM415B00562_0023</name>
</gene>
<sequence length="96" mass="10880">MRKNSDYLKYMTCALCGQAGKSLTVHEGKEGTNYYKCADRDFCRGRIRLESLLGKHICSNASCIEAAIYQCSCGMLLCEIHAQMYKHAKQHLLLKL</sequence>